<keyword evidence="6 11" id="KW-0547">Nucleotide-binding</keyword>
<dbReference type="NCBIfam" id="TIGR00694">
    <property type="entry name" value="thiM"/>
    <property type="match status" value="1"/>
</dbReference>
<dbReference type="HAMAP" id="MF_00228">
    <property type="entry name" value="Thz_kinase"/>
    <property type="match status" value="1"/>
</dbReference>
<evidence type="ECO:0000256" key="3">
    <source>
        <dbReference type="ARBA" id="ARBA00004868"/>
    </source>
</evidence>
<evidence type="ECO:0000256" key="1">
    <source>
        <dbReference type="ARBA" id="ARBA00001771"/>
    </source>
</evidence>
<evidence type="ECO:0000256" key="5">
    <source>
        <dbReference type="ARBA" id="ARBA00022723"/>
    </source>
</evidence>
<evidence type="ECO:0000256" key="9">
    <source>
        <dbReference type="ARBA" id="ARBA00022842"/>
    </source>
</evidence>
<keyword evidence="10 11" id="KW-0784">Thiamine biosynthesis</keyword>
<dbReference type="InterPro" id="IPR029056">
    <property type="entry name" value="Ribokinase-like"/>
</dbReference>
<dbReference type="CDD" id="cd01170">
    <property type="entry name" value="THZ_kinase"/>
    <property type="match status" value="1"/>
</dbReference>
<evidence type="ECO:0000313" key="13">
    <source>
        <dbReference type="Proteomes" id="UP000094580"/>
    </source>
</evidence>
<proteinExistence type="inferred from homology"/>
<comment type="catalytic activity">
    <reaction evidence="1 11">
        <text>5-(2-hydroxyethyl)-4-methylthiazole + ATP = 4-methyl-5-(2-phosphooxyethyl)-thiazole + ADP + H(+)</text>
        <dbReference type="Rhea" id="RHEA:24212"/>
        <dbReference type="ChEBI" id="CHEBI:15378"/>
        <dbReference type="ChEBI" id="CHEBI:17957"/>
        <dbReference type="ChEBI" id="CHEBI:30616"/>
        <dbReference type="ChEBI" id="CHEBI:58296"/>
        <dbReference type="ChEBI" id="CHEBI:456216"/>
        <dbReference type="EC" id="2.7.1.50"/>
    </reaction>
</comment>
<dbReference type="InterPro" id="IPR000417">
    <property type="entry name" value="Hyethyz_kinase"/>
</dbReference>
<dbReference type="Pfam" id="PF02110">
    <property type="entry name" value="HK"/>
    <property type="match status" value="1"/>
</dbReference>
<dbReference type="EMBL" id="MDKC01000034">
    <property type="protein sequence ID" value="ODG90593.1"/>
    <property type="molecule type" value="Genomic_DNA"/>
</dbReference>
<comment type="cofactor">
    <cofactor evidence="2 11">
        <name>Mg(2+)</name>
        <dbReference type="ChEBI" id="CHEBI:18420"/>
    </cofactor>
</comment>
<evidence type="ECO:0000256" key="8">
    <source>
        <dbReference type="ARBA" id="ARBA00022840"/>
    </source>
</evidence>
<accession>A0ABX2ZLN2</accession>
<comment type="similarity">
    <text evidence="11">Belongs to the Thz kinase family.</text>
</comment>
<evidence type="ECO:0000256" key="7">
    <source>
        <dbReference type="ARBA" id="ARBA00022777"/>
    </source>
</evidence>
<dbReference type="EC" id="2.7.1.50" evidence="11"/>
<name>A0ABX2ZLN2_9BACI</name>
<evidence type="ECO:0000256" key="2">
    <source>
        <dbReference type="ARBA" id="ARBA00001946"/>
    </source>
</evidence>
<evidence type="ECO:0000256" key="6">
    <source>
        <dbReference type="ARBA" id="ARBA00022741"/>
    </source>
</evidence>
<sequence length="270" mass="28315">MLTMNEMSQILESVKEKKPLVHHITNYVTVNDCANMVLALGGSPVMADDLAEVEEMVSFASALVINIGTLNERTIQSMIKAGKKANQLGVPVILDPVGVGATTLRTETTAKLLKEVRFAVVRGNMSEIKMIAGLNVQIKGVDSVAGEEDGVEIAKSLSAKLGSVVAITGAVDIIAEQDRVCTISNGDKMLADVTGTGCMSTSLIGTYAGATNDYFLAAVSGITTMGLCGELAKARLTEGQGIGTFKVNLFDEVSKASVDTLLTGGKIEWL</sequence>
<dbReference type="RefSeq" id="WP_069034954.1">
    <property type="nucleotide sequence ID" value="NZ_MDKC01000034.1"/>
</dbReference>
<protein>
    <recommendedName>
        <fullName evidence="11">Hydroxyethylthiazole kinase</fullName>
        <ecNumber evidence="11">2.7.1.50</ecNumber>
    </recommendedName>
    <alternativeName>
        <fullName evidence="11">4-methyl-5-beta-hydroxyethylthiazole kinase</fullName>
        <shortName evidence="11">TH kinase</shortName>
        <shortName evidence="11">Thz kinase</shortName>
    </alternativeName>
</protein>
<keyword evidence="7 11" id="KW-0418">Kinase</keyword>
<keyword evidence="9 11" id="KW-0460">Magnesium</keyword>
<comment type="function">
    <text evidence="11">Catalyzes the phosphorylation of the hydroxyl group of 4-methyl-5-beta-hydroxyethylthiazole (THZ).</text>
</comment>
<keyword evidence="4 11" id="KW-0808">Transferase</keyword>
<gene>
    <name evidence="11" type="primary">thiM</name>
    <name evidence="12" type="ORF">BED47_12030</name>
</gene>
<feature type="binding site" evidence="11">
    <location>
        <position position="122"/>
    </location>
    <ligand>
        <name>ATP</name>
        <dbReference type="ChEBI" id="CHEBI:30616"/>
    </ligand>
</feature>
<dbReference type="Gene3D" id="3.40.1190.20">
    <property type="match status" value="1"/>
</dbReference>
<evidence type="ECO:0000256" key="4">
    <source>
        <dbReference type="ARBA" id="ARBA00022679"/>
    </source>
</evidence>
<keyword evidence="8 11" id="KW-0067">ATP-binding</keyword>
<dbReference type="PIRSF" id="PIRSF000513">
    <property type="entry name" value="Thz_kinase"/>
    <property type="match status" value="1"/>
</dbReference>
<keyword evidence="13" id="KW-1185">Reference proteome</keyword>
<dbReference type="Proteomes" id="UP000094580">
    <property type="component" value="Unassembled WGS sequence"/>
</dbReference>
<comment type="pathway">
    <text evidence="3 11">Cofactor biosynthesis; thiamine diphosphate biosynthesis; 4-methyl-5-(2-phosphoethyl)-thiazole from 5-(2-hydroxyethyl)-4-methylthiazole: step 1/1.</text>
</comment>
<evidence type="ECO:0000256" key="11">
    <source>
        <dbReference type="HAMAP-Rule" id="MF_00228"/>
    </source>
</evidence>
<dbReference type="NCBIfam" id="NF006830">
    <property type="entry name" value="PRK09355.1"/>
    <property type="match status" value="1"/>
</dbReference>
<reference evidence="12 13" key="1">
    <citation type="submission" date="2016-07" db="EMBL/GenBank/DDBJ databases">
        <authorList>
            <person name="Townsley L."/>
            <person name="Shank E.A."/>
        </authorList>
    </citation>
    <scope>NUCLEOTIDE SEQUENCE [LARGE SCALE GENOMIC DNA]</scope>
    <source>
        <strain evidence="12 13">CH01</strain>
    </source>
</reference>
<dbReference type="GO" id="GO:0016301">
    <property type="term" value="F:kinase activity"/>
    <property type="evidence" value="ECO:0007669"/>
    <property type="project" value="UniProtKB-KW"/>
</dbReference>
<evidence type="ECO:0000313" key="12">
    <source>
        <dbReference type="EMBL" id="ODG90593.1"/>
    </source>
</evidence>
<dbReference type="PRINTS" id="PR01099">
    <property type="entry name" value="HYETHTZKNASE"/>
</dbReference>
<dbReference type="SUPFAM" id="SSF53613">
    <property type="entry name" value="Ribokinase-like"/>
    <property type="match status" value="1"/>
</dbReference>
<keyword evidence="5 11" id="KW-0479">Metal-binding</keyword>
<feature type="binding site" evidence="11">
    <location>
        <position position="168"/>
    </location>
    <ligand>
        <name>ATP</name>
        <dbReference type="ChEBI" id="CHEBI:30616"/>
    </ligand>
</feature>
<organism evidence="12 13">
    <name type="scientific">Gottfriedia luciferensis</name>
    <dbReference type="NCBI Taxonomy" id="178774"/>
    <lineage>
        <taxon>Bacteria</taxon>
        <taxon>Bacillati</taxon>
        <taxon>Bacillota</taxon>
        <taxon>Bacilli</taxon>
        <taxon>Bacillales</taxon>
        <taxon>Bacillaceae</taxon>
        <taxon>Gottfriedia</taxon>
    </lineage>
</organism>
<evidence type="ECO:0000256" key="10">
    <source>
        <dbReference type="ARBA" id="ARBA00022977"/>
    </source>
</evidence>
<feature type="binding site" evidence="11">
    <location>
        <position position="195"/>
    </location>
    <ligand>
        <name>substrate</name>
    </ligand>
</feature>
<comment type="caution">
    <text evidence="12">The sequence shown here is derived from an EMBL/GenBank/DDBJ whole genome shotgun (WGS) entry which is preliminary data.</text>
</comment>
<feature type="binding site" evidence="11">
    <location>
        <position position="46"/>
    </location>
    <ligand>
        <name>substrate</name>
    </ligand>
</feature>